<evidence type="ECO:0000256" key="1">
    <source>
        <dbReference type="SAM" id="Phobius"/>
    </source>
</evidence>
<name>A0A165GIE1_EXIGL</name>
<accession>A0A165GIE1</accession>
<dbReference type="AlphaFoldDB" id="A0A165GIE1"/>
<keyword evidence="1" id="KW-0812">Transmembrane</keyword>
<gene>
    <name evidence="2" type="ORF">EXIGLDRAFT_720260</name>
</gene>
<evidence type="ECO:0000313" key="2">
    <source>
        <dbReference type="EMBL" id="KZV90568.1"/>
    </source>
</evidence>
<sequence>MPYFAARTVRDLGLKTNIASTFSEQSSTASPAVLPTAPTHVLILIAIFVALVSVTLGAYIFLHRSYGVALDDEESKTYELSAPSAVGVERYLV</sequence>
<feature type="non-terminal residue" evidence="2">
    <location>
        <position position="93"/>
    </location>
</feature>
<proteinExistence type="predicted"/>
<keyword evidence="1" id="KW-1133">Transmembrane helix</keyword>
<protein>
    <submittedName>
        <fullName evidence="2">Uncharacterized protein</fullName>
    </submittedName>
</protein>
<keyword evidence="1" id="KW-0472">Membrane</keyword>
<dbReference type="Proteomes" id="UP000077266">
    <property type="component" value="Unassembled WGS sequence"/>
</dbReference>
<evidence type="ECO:0000313" key="3">
    <source>
        <dbReference type="Proteomes" id="UP000077266"/>
    </source>
</evidence>
<feature type="transmembrane region" description="Helical" evidence="1">
    <location>
        <begin position="41"/>
        <end position="62"/>
    </location>
</feature>
<keyword evidence="3" id="KW-1185">Reference proteome</keyword>
<reference evidence="2 3" key="1">
    <citation type="journal article" date="2016" name="Mol. Biol. Evol.">
        <title>Comparative Genomics of Early-Diverging Mushroom-Forming Fungi Provides Insights into the Origins of Lignocellulose Decay Capabilities.</title>
        <authorList>
            <person name="Nagy L.G."/>
            <person name="Riley R."/>
            <person name="Tritt A."/>
            <person name="Adam C."/>
            <person name="Daum C."/>
            <person name="Floudas D."/>
            <person name="Sun H."/>
            <person name="Yadav J.S."/>
            <person name="Pangilinan J."/>
            <person name="Larsson K.H."/>
            <person name="Matsuura K."/>
            <person name="Barry K."/>
            <person name="Labutti K."/>
            <person name="Kuo R."/>
            <person name="Ohm R.A."/>
            <person name="Bhattacharya S.S."/>
            <person name="Shirouzu T."/>
            <person name="Yoshinaga Y."/>
            <person name="Martin F.M."/>
            <person name="Grigoriev I.V."/>
            <person name="Hibbett D.S."/>
        </authorList>
    </citation>
    <scope>NUCLEOTIDE SEQUENCE [LARGE SCALE GENOMIC DNA]</scope>
    <source>
        <strain evidence="2 3">HHB12029</strain>
    </source>
</reference>
<dbReference type="InParanoid" id="A0A165GIE1"/>
<dbReference type="EMBL" id="KV426046">
    <property type="protein sequence ID" value="KZV90568.1"/>
    <property type="molecule type" value="Genomic_DNA"/>
</dbReference>
<organism evidence="2 3">
    <name type="scientific">Exidia glandulosa HHB12029</name>
    <dbReference type="NCBI Taxonomy" id="1314781"/>
    <lineage>
        <taxon>Eukaryota</taxon>
        <taxon>Fungi</taxon>
        <taxon>Dikarya</taxon>
        <taxon>Basidiomycota</taxon>
        <taxon>Agaricomycotina</taxon>
        <taxon>Agaricomycetes</taxon>
        <taxon>Auriculariales</taxon>
        <taxon>Exidiaceae</taxon>
        <taxon>Exidia</taxon>
    </lineage>
</organism>